<evidence type="ECO:0000313" key="2">
    <source>
        <dbReference type="EMBL" id="MFC3881929.1"/>
    </source>
</evidence>
<keyword evidence="3" id="KW-1185">Reference proteome</keyword>
<organism evidence="2 3">
    <name type="scientific">Algoriphagus namhaensis</name>
    <dbReference type="NCBI Taxonomy" id="915353"/>
    <lineage>
        <taxon>Bacteria</taxon>
        <taxon>Pseudomonadati</taxon>
        <taxon>Bacteroidota</taxon>
        <taxon>Cytophagia</taxon>
        <taxon>Cytophagales</taxon>
        <taxon>Cyclobacteriaceae</taxon>
        <taxon>Algoriphagus</taxon>
    </lineage>
</organism>
<protein>
    <submittedName>
        <fullName evidence="2">Cbb3-type cytochrome c oxidase subunit 3</fullName>
    </submittedName>
</protein>
<sequence length="60" mass="7026">MYKEVLRSIDNIEIYPAISLVIFVAFFLGMVIWVLRVPKSYVKHMESLPFEEDEPLNPTP</sequence>
<keyword evidence="1" id="KW-1133">Transmembrane helix</keyword>
<dbReference type="EMBL" id="JBHRZS010000007">
    <property type="protein sequence ID" value="MFC3881929.1"/>
    <property type="molecule type" value="Genomic_DNA"/>
</dbReference>
<proteinExistence type="predicted"/>
<keyword evidence="1" id="KW-0472">Membrane</keyword>
<feature type="transmembrane region" description="Helical" evidence="1">
    <location>
        <begin position="14"/>
        <end position="35"/>
    </location>
</feature>
<reference evidence="3" key="1">
    <citation type="journal article" date="2019" name="Int. J. Syst. Evol. Microbiol.">
        <title>The Global Catalogue of Microorganisms (GCM) 10K type strain sequencing project: providing services to taxonomists for standard genome sequencing and annotation.</title>
        <authorList>
            <consortium name="The Broad Institute Genomics Platform"/>
            <consortium name="The Broad Institute Genome Sequencing Center for Infectious Disease"/>
            <person name="Wu L."/>
            <person name="Ma J."/>
        </authorList>
    </citation>
    <scope>NUCLEOTIDE SEQUENCE [LARGE SCALE GENOMIC DNA]</scope>
    <source>
        <strain evidence="3">CCUG 60523</strain>
    </source>
</reference>
<dbReference type="RefSeq" id="WP_377907283.1">
    <property type="nucleotide sequence ID" value="NZ_JBHRZS010000007.1"/>
</dbReference>
<evidence type="ECO:0000256" key="1">
    <source>
        <dbReference type="SAM" id="Phobius"/>
    </source>
</evidence>
<name>A0ABV8AWA2_9BACT</name>
<accession>A0ABV8AWA2</accession>
<dbReference type="Proteomes" id="UP001595805">
    <property type="component" value="Unassembled WGS sequence"/>
</dbReference>
<comment type="caution">
    <text evidence="2">The sequence shown here is derived from an EMBL/GenBank/DDBJ whole genome shotgun (WGS) entry which is preliminary data.</text>
</comment>
<gene>
    <name evidence="2" type="ORF">ACFOSV_17165</name>
</gene>
<keyword evidence="1" id="KW-0812">Transmembrane</keyword>
<evidence type="ECO:0000313" key="3">
    <source>
        <dbReference type="Proteomes" id="UP001595805"/>
    </source>
</evidence>